<dbReference type="InterPro" id="IPR029026">
    <property type="entry name" value="tRNA_m1G_MTases_N"/>
</dbReference>
<evidence type="ECO:0000313" key="14">
    <source>
        <dbReference type="Proteomes" id="UP000887116"/>
    </source>
</evidence>
<evidence type="ECO:0000256" key="9">
    <source>
        <dbReference type="ARBA" id="ARBA00093594"/>
    </source>
</evidence>
<evidence type="ECO:0000256" key="7">
    <source>
        <dbReference type="ARBA" id="ARBA00093266"/>
    </source>
</evidence>
<dbReference type="InterPro" id="IPR044748">
    <property type="entry name" value="Trm3/TARBP1_C"/>
</dbReference>
<evidence type="ECO:0000256" key="4">
    <source>
        <dbReference type="ARBA" id="ARBA00022691"/>
    </source>
</evidence>
<protein>
    <recommendedName>
        <fullName evidence="10">tRNA (guanosine(18)-2'-O)-methyltransferase TARBP1</fullName>
        <ecNumber evidence="9">2.1.1.34</ecNumber>
    </recommendedName>
    <alternativeName>
        <fullName evidence="11">TAR RNA-binding protein 1</fullName>
    </alternativeName>
</protein>
<keyword evidence="5" id="KW-0694">RNA-binding</keyword>
<evidence type="ECO:0000256" key="6">
    <source>
        <dbReference type="ARBA" id="ARBA00022990"/>
    </source>
</evidence>
<sequence length="1241" mass="144032">MFLLWIPRQKCVTYDVKNDIFALTIKYDKDIKIWNDVVTIFECLEEKQIHVIKPVLPKFSRILLLISKELHDEDISLLLSEWILALINRMLTHETKFVCRWAITNVLSLHYEKYLFHEESLKSLLKFLLEAINDQSLYSRNSEQDNYSLFLCSEKIQQFLENFLSTLDPHSKKVEFMRYVLNITASQSWSIIALLHFIVGLNGLENIPSWNQCDIPLIRKIIIDCQRSHEPTLRACLEYFMMECCIRFMNWNSLQFEDVVEILSIFRSALVSRHSPQWSKFAMNLNEVISSDISSTINKAKAIEFCKYWVEKIQNVGVMEAEDADIENIEVEKVARILLMLGDCCIVSTETTGPLCWVSLLNPIISTIHCATKRPYMNNKKFLTAVRFMTFLIKEGCGCDKRNLDSHISCIVEALFNSPEILEFLYQKLFIEIDERNCILQNEIILEMFHTLISECGLIDMFKNLILLMTKMVNDLLENVPCRRNLFFPLWKILITLLDRDKMMDISFHSTNCDILLKVLKYDIVQECLSKPQGLDGFEKERWLRYSYQSVCDFWDVASKVIIHFSDNEISNLMLPLVSEVEKVLHNGPKVAVPCAINCLKHIIPKLGNHSLSMLSEILELSSRACLELRGNEAFRPALTSFIRVIFQKEMLLEPFFPILDKYYDLVEELSENTFGIFHTFIAQFCLAVPFHKLIDSKFNSTRILVQALTFGPIHLKAHRITEDTLIYLSEKESNLSKVLFSADNNKPNCYVRITILEYLLENLKDPTEKIENFAFTLISELMDVDRSDDCKTSHFANSLSHRVKNRAWQSILLIHSTIKDKILNEKLLMKTLKALEAESQQPSIRYYQEWLIFNILLKDFNLINKFVEFFEESLNKRPSYIVSVIAVTNLLVLHNIVKTESDILRCFKLLTILCMAQNFTVRLYAQLALTNFFFLCKKESINAVVSQYDFVSHMVEMQTSLVGQGNFFKNVKRLSNDFYFSSFNPISHFTLETIFFEFTRLCNLTPEEWIKPVWFKNILHFPIFNKDDQLKKSVPTSWSSKTTTENSITDNTSLDYNFQKKIIPVKDILEGGNNQDIYFEEKQICKDGLIVVASLIDRIPNLGGLCRTCEVFGVSEFVIATLQYTQDKQFQNLSVSADKWVTIKEVKPYALKEYLTSMKELGYVLIGAEQTEDSCNLKEFEFPKKSLLLLGHEKEGLPVDLIQLLDTCVEIPQQGVVRSLNVHVSGAILVWEYARQHGKS</sequence>
<comment type="function">
    <text evidence="8">S-adenosyl-L-methionine-dependent 2'-O-ribose methyltransferase that catalyzes the formation of 2'-O-methylguanosine at position 18 (Gm18) in a subset of tRNA. Selectively mediates Gm18 methylation of tRNAGln-TTG/CTG and tRNASer-TGA/GCT. Gm18 modification can enhance the stability of modified tRNAs.</text>
</comment>
<keyword evidence="3" id="KW-0808">Transferase</keyword>
<dbReference type="GO" id="GO:0030488">
    <property type="term" value="P:tRNA methylation"/>
    <property type="evidence" value="ECO:0007669"/>
    <property type="project" value="InterPro"/>
</dbReference>
<comment type="catalytic activity">
    <reaction evidence="7">
        <text>guanosine(18) in tRNA + S-adenosyl-L-methionine = 2'-O-methylguanosine(18) in tRNA + S-adenosyl-L-homocysteine + H(+)</text>
        <dbReference type="Rhea" id="RHEA:20077"/>
        <dbReference type="Rhea" id="RHEA-COMP:10190"/>
        <dbReference type="Rhea" id="RHEA-COMP:10192"/>
        <dbReference type="ChEBI" id="CHEBI:15378"/>
        <dbReference type="ChEBI" id="CHEBI:57856"/>
        <dbReference type="ChEBI" id="CHEBI:59789"/>
        <dbReference type="ChEBI" id="CHEBI:74269"/>
        <dbReference type="ChEBI" id="CHEBI:74445"/>
        <dbReference type="EC" id="2.1.1.34"/>
    </reaction>
    <physiologicalReaction direction="left-to-right" evidence="7">
        <dbReference type="Rhea" id="RHEA:20078"/>
    </physiologicalReaction>
</comment>
<dbReference type="OrthoDB" id="241340at2759"/>
<dbReference type="CDD" id="cd18091">
    <property type="entry name" value="SpoU-like_TRM3-like"/>
    <property type="match status" value="1"/>
</dbReference>
<dbReference type="FunFam" id="3.40.1280.10:FF:000010">
    <property type="entry name" value="probable methyltransferase TARBP1"/>
    <property type="match status" value="1"/>
</dbReference>
<dbReference type="PANTHER" id="PTHR12029">
    <property type="entry name" value="RNA METHYLTRANSFERASE"/>
    <property type="match status" value="1"/>
</dbReference>
<gene>
    <name evidence="13" type="primary">TARBP1</name>
    <name evidence="13" type="ORF">TNCT_569271</name>
</gene>
<evidence type="ECO:0000313" key="13">
    <source>
        <dbReference type="EMBL" id="GFR26875.1"/>
    </source>
</evidence>
<evidence type="ECO:0000256" key="5">
    <source>
        <dbReference type="ARBA" id="ARBA00022884"/>
    </source>
</evidence>
<dbReference type="InterPro" id="IPR001537">
    <property type="entry name" value="SpoU_MeTrfase"/>
</dbReference>
<dbReference type="PANTHER" id="PTHR12029:SF11">
    <property type="entry name" value="METHYLTRANSFERASE TARBP1-RELATED"/>
    <property type="match status" value="1"/>
</dbReference>
<dbReference type="InterPro" id="IPR029028">
    <property type="entry name" value="Alpha/beta_knot_MTases"/>
</dbReference>
<evidence type="ECO:0000259" key="12">
    <source>
        <dbReference type="Pfam" id="PF00588"/>
    </source>
</evidence>
<keyword evidence="4" id="KW-0949">S-adenosyl-L-methionine</keyword>
<dbReference type="SUPFAM" id="SSF75217">
    <property type="entry name" value="alpha/beta knot"/>
    <property type="match status" value="1"/>
</dbReference>
<dbReference type="Gene3D" id="3.40.1280.10">
    <property type="match status" value="1"/>
</dbReference>
<dbReference type="Proteomes" id="UP000887116">
    <property type="component" value="Unassembled WGS sequence"/>
</dbReference>
<dbReference type="EMBL" id="BMAO01028722">
    <property type="protein sequence ID" value="GFR26875.1"/>
    <property type="molecule type" value="Genomic_DNA"/>
</dbReference>
<evidence type="ECO:0000256" key="10">
    <source>
        <dbReference type="ARBA" id="ARBA00093636"/>
    </source>
</evidence>
<accession>A0A8X6LYQ2</accession>
<evidence type="ECO:0000256" key="1">
    <source>
        <dbReference type="ARBA" id="ARBA00007228"/>
    </source>
</evidence>
<keyword evidence="6" id="KW-0007">Acetylation</keyword>
<dbReference type="GO" id="GO:0003723">
    <property type="term" value="F:RNA binding"/>
    <property type="evidence" value="ECO:0007669"/>
    <property type="project" value="UniProtKB-KW"/>
</dbReference>
<proteinExistence type="inferred from homology"/>
<comment type="similarity">
    <text evidence="1">Belongs to the class IV-like SAM-binding methyltransferase superfamily. RNA methyltransferase TrmH family.</text>
</comment>
<organism evidence="13 14">
    <name type="scientific">Trichonephila clavata</name>
    <name type="common">Joro spider</name>
    <name type="synonym">Nephila clavata</name>
    <dbReference type="NCBI Taxonomy" id="2740835"/>
    <lineage>
        <taxon>Eukaryota</taxon>
        <taxon>Metazoa</taxon>
        <taxon>Ecdysozoa</taxon>
        <taxon>Arthropoda</taxon>
        <taxon>Chelicerata</taxon>
        <taxon>Arachnida</taxon>
        <taxon>Araneae</taxon>
        <taxon>Araneomorphae</taxon>
        <taxon>Entelegynae</taxon>
        <taxon>Araneoidea</taxon>
        <taxon>Nephilidae</taxon>
        <taxon>Trichonephila</taxon>
    </lineage>
</organism>
<evidence type="ECO:0000256" key="3">
    <source>
        <dbReference type="ARBA" id="ARBA00022679"/>
    </source>
</evidence>
<name>A0A8X6LYQ2_TRICU</name>
<evidence type="ECO:0000256" key="8">
    <source>
        <dbReference type="ARBA" id="ARBA00093361"/>
    </source>
</evidence>
<dbReference type="GO" id="GO:0141100">
    <property type="term" value="F:tRNA (guanine(18)-2'-O)-methyltransferase activity"/>
    <property type="evidence" value="ECO:0007669"/>
    <property type="project" value="UniProtKB-EC"/>
</dbReference>
<evidence type="ECO:0000256" key="2">
    <source>
        <dbReference type="ARBA" id="ARBA00022603"/>
    </source>
</evidence>
<dbReference type="InterPro" id="IPR045330">
    <property type="entry name" value="TRM3/TARBP1"/>
</dbReference>
<feature type="domain" description="tRNA/rRNA methyltransferase SpoU type" evidence="12">
    <location>
        <begin position="1090"/>
        <end position="1231"/>
    </location>
</feature>
<evidence type="ECO:0000256" key="11">
    <source>
        <dbReference type="ARBA" id="ARBA00093656"/>
    </source>
</evidence>
<reference evidence="13" key="1">
    <citation type="submission" date="2020-07" db="EMBL/GenBank/DDBJ databases">
        <title>Multicomponent nature underlies the extraordinary mechanical properties of spider dragline silk.</title>
        <authorList>
            <person name="Kono N."/>
            <person name="Nakamura H."/>
            <person name="Mori M."/>
            <person name="Yoshida Y."/>
            <person name="Ohtoshi R."/>
            <person name="Malay A.D."/>
            <person name="Moran D.A.P."/>
            <person name="Tomita M."/>
            <person name="Numata K."/>
            <person name="Arakawa K."/>
        </authorList>
    </citation>
    <scope>NUCLEOTIDE SEQUENCE</scope>
</reference>
<keyword evidence="14" id="KW-1185">Reference proteome</keyword>
<comment type="caution">
    <text evidence="13">The sequence shown here is derived from an EMBL/GenBank/DDBJ whole genome shotgun (WGS) entry which is preliminary data.</text>
</comment>
<dbReference type="EC" id="2.1.1.34" evidence="9"/>
<dbReference type="AlphaFoldDB" id="A0A8X6LYQ2"/>
<keyword evidence="2 13" id="KW-0489">Methyltransferase</keyword>
<dbReference type="Pfam" id="PF00588">
    <property type="entry name" value="SpoU_methylase"/>
    <property type="match status" value="1"/>
</dbReference>